<dbReference type="AlphaFoldDB" id="A0A9J6PKB0"/>
<evidence type="ECO:0000313" key="1">
    <source>
        <dbReference type="EMBL" id="MCU5777810.1"/>
    </source>
</evidence>
<reference evidence="1" key="1">
    <citation type="submission" date="2022-09" db="EMBL/GenBank/DDBJ databases">
        <title>Winslowiella arboricola sp. nov., isolated from bleeding cankers on broadleaf hosts.</title>
        <authorList>
            <person name="Brady C."/>
            <person name="Kaur S."/>
            <person name="Crampton B."/>
            <person name="Maddock D."/>
            <person name="Arnold D."/>
            <person name="Denman S."/>
        </authorList>
    </citation>
    <scope>NUCLEOTIDE SEQUENCE</scope>
    <source>
        <strain evidence="1">BAC 15a-03b</strain>
    </source>
</reference>
<dbReference type="InterPro" id="IPR020126">
    <property type="entry name" value="DUF2732"/>
</dbReference>
<sequence>MRNVETRQMTTEPEAIEYMLTAARMDERRNRAEVMAARLDILAEKIAIHSLSREQAAEMVRDEAMNIMHQAQELH</sequence>
<keyword evidence="2" id="KW-1185">Reference proteome</keyword>
<protein>
    <submittedName>
        <fullName evidence="1">DUF2732 domain-containing protein</fullName>
    </submittedName>
</protein>
<gene>
    <name evidence="1" type="ORF">N5923_09925</name>
</gene>
<dbReference type="EMBL" id="JAODIM010000040">
    <property type="protein sequence ID" value="MCU5777810.1"/>
    <property type="molecule type" value="Genomic_DNA"/>
</dbReference>
<accession>A0A9J6PKB0</accession>
<proteinExistence type="predicted"/>
<dbReference type="Pfam" id="PF10809">
    <property type="entry name" value="DUF2732"/>
    <property type="match status" value="1"/>
</dbReference>
<dbReference type="RefSeq" id="WP_267142457.1">
    <property type="nucleotide sequence ID" value="NZ_JAODIL010000069.1"/>
</dbReference>
<dbReference type="Proteomes" id="UP001064262">
    <property type="component" value="Unassembled WGS sequence"/>
</dbReference>
<evidence type="ECO:0000313" key="2">
    <source>
        <dbReference type="Proteomes" id="UP001064262"/>
    </source>
</evidence>
<comment type="caution">
    <text evidence="1">The sequence shown here is derived from an EMBL/GenBank/DDBJ whole genome shotgun (WGS) entry which is preliminary data.</text>
</comment>
<organism evidence="1 2">
    <name type="scientific">Winslowiella arboricola</name>
    <dbReference type="NCBI Taxonomy" id="2978220"/>
    <lineage>
        <taxon>Bacteria</taxon>
        <taxon>Pseudomonadati</taxon>
        <taxon>Pseudomonadota</taxon>
        <taxon>Gammaproteobacteria</taxon>
        <taxon>Enterobacterales</taxon>
        <taxon>Erwiniaceae</taxon>
        <taxon>Winslowiella</taxon>
    </lineage>
</organism>
<name>A0A9J6PKB0_9GAMM</name>